<evidence type="ECO:0000259" key="1">
    <source>
        <dbReference type="Pfam" id="PF17667"/>
    </source>
</evidence>
<dbReference type="Pfam" id="PF17667">
    <property type="entry name" value="Pkinase_fungal"/>
    <property type="match status" value="1"/>
</dbReference>
<dbReference type="PANTHER" id="PTHR38248:SF2">
    <property type="entry name" value="FUNK1 11"/>
    <property type="match status" value="1"/>
</dbReference>
<sequence>KLKTRAFMGIRALLGEHHSFMDDGESFFWVLFWICIHYNGPNEERYVQRFDKWNYADAEELAGMKLGIVADEVIFRKILDEYVTEYYKILIPWLNRLRRVVFPSGGTWKK</sequence>
<reference evidence="2 3" key="1">
    <citation type="journal article" date="2016" name="Nat. Commun.">
        <title>Ectomycorrhizal ecology is imprinted in the genome of the dominant symbiotic fungus Cenococcum geophilum.</title>
        <authorList>
            <consortium name="DOE Joint Genome Institute"/>
            <person name="Peter M."/>
            <person name="Kohler A."/>
            <person name="Ohm R.A."/>
            <person name="Kuo A."/>
            <person name="Krutzmann J."/>
            <person name="Morin E."/>
            <person name="Arend M."/>
            <person name="Barry K.W."/>
            <person name="Binder M."/>
            <person name="Choi C."/>
            <person name="Clum A."/>
            <person name="Copeland A."/>
            <person name="Grisel N."/>
            <person name="Haridas S."/>
            <person name="Kipfer T."/>
            <person name="LaButti K."/>
            <person name="Lindquist E."/>
            <person name="Lipzen A."/>
            <person name="Maire R."/>
            <person name="Meier B."/>
            <person name="Mihaltcheva S."/>
            <person name="Molinier V."/>
            <person name="Murat C."/>
            <person name="Poggeler S."/>
            <person name="Quandt C.A."/>
            <person name="Sperisen C."/>
            <person name="Tritt A."/>
            <person name="Tisserant E."/>
            <person name="Crous P.W."/>
            <person name="Henrissat B."/>
            <person name="Nehls U."/>
            <person name="Egli S."/>
            <person name="Spatafora J.W."/>
            <person name="Grigoriev I.V."/>
            <person name="Martin F.M."/>
        </authorList>
    </citation>
    <scope>NUCLEOTIDE SEQUENCE [LARGE SCALE GENOMIC DNA]</scope>
    <source>
        <strain evidence="2 3">CBS 207.34</strain>
    </source>
</reference>
<feature type="non-terminal residue" evidence="2">
    <location>
        <position position="1"/>
    </location>
</feature>
<evidence type="ECO:0000313" key="3">
    <source>
        <dbReference type="Proteomes" id="UP000250140"/>
    </source>
</evidence>
<protein>
    <recommendedName>
        <fullName evidence="1">Fungal-type protein kinase domain-containing protein</fullName>
    </recommendedName>
</protein>
<name>A0A8E2F1P6_9PEZI</name>
<dbReference type="PANTHER" id="PTHR38248">
    <property type="entry name" value="FUNK1 6"/>
    <property type="match status" value="1"/>
</dbReference>
<dbReference type="Proteomes" id="UP000250140">
    <property type="component" value="Unassembled WGS sequence"/>
</dbReference>
<keyword evidence="3" id="KW-1185">Reference proteome</keyword>
<feature type="non-terminal residue" evidence="2">
    <location>
        <position position="110"/>
    </location>
</feature>
<accession>A0A8E2F1P6</accession>
<dbReference type="EMBL" id="KV749545">
    <property type="protein sequence ID" value="OCL08962.1"/>
    <property type="molecule type" value="Genomic_DNA"/>
</dbReference>
<dbReference type="OrthoDB" id="5584477at2759"/>
<dbReference type="InterPro" id="IPR040976">
    <property type="entry name" value="Pkinase_fungal"/>
</dbReference>
<proteinExistence type="predicted"/>
<gene>
    <name evidence="2" type="ORF">AOQ84DRAFT_274939</name>
</gene>
<evidence type="ECO:0000313" key="2">
    <source>
        <dbReference type="EMBL" id="OCL08962.1"/>
    </source>
</evidence>
<dbReference type="AlphaFoldDB" id="A0A8E2F1P6"/>
<feature type="domain" description="Fungal-type protein kinase" evidence="1">
    <location>
        <begin position="4"/>
        <end position="35"/>
    </location>
</feature>
<organism evidence="2 3">
    <name type="scientific">Glonium stellatum</name>
    <dbReference type="NCBI Taxonomy" id="574774"/>
    <lineage>
        <taxon>Eukaryota</taxon>
        <taxon>Fungi</taxon>
        <taxon>Dikarya</taxon>
        <taxon>Ascomycota</taxon>
        <taxon>Pezizomycotina</taxon>
        <taxon>Dothideomycetes</taxon>
        <taxon>Pleosporomycetidae</taxon>
        <taxon>Gloniales</taxon>
        <taxon>Gloniaceae</taxon>
        <taxon>Glonium</taxon>
    </lineage>
</organism>